<dbReference type="Pfam" id="PF00023">
    <property type="entry name" value="Ank"/>
    <property type="match status" value="2"/>
</dbReference>
<dbReference type="SUPFAM" id="SSF48403">
    <property type="entry name" value="Ankyrin repeat"/>
    <property type="match status" value="1"/>
</dbReference>
<evidence type="ECO:0000256" key="3">
    <source>
        <dbReference type="PROSITE-ProRule" id="PRU00023"/>
    </source>
</evidence>
<dbReference type="PANTHER" id="PTHR24198">
    <property type="entry name" value="ANKYRIN REPEAT AND PROTEIN KINASE DOMAIN-CONTAINING PROTEIN"/>
    <property type="match status" value="1"/>
</dbReference>
<dbReference type="PROSITE" id="PS50297">
    <property type="entry name" value="ANK_REP_REGION"/>
    <property type="match status" value="2"/>
</dbReference>
<evidence type="ECO:0000313" key="4">
    <source>
        <dbReference type="EMBL" id="KAK8893061.1"/>
    </source>
</evidence>
<dbReference type="Proteomes" id="UP001470230">
    <property type="component" value="Unassembled WGS sequence"/>
</dbReference>
<gene>
    <name evidence="4" type="ORF">M9Y10_030323</name>
</gene>
<accession>A0ABR2KQP0</accession>
<dbReference type="InterPro" id="IPR002110">
    <property type="entry name" value="Ankyrin_rpt"/>
</dbReference>
<comment type="caution">
    <text evidence="4">The sequence shown here is derived from an EMBL/GenBank/DDBJ whole genome shotgun (WGS) entry which is preliminary data.</text>
</comment>
<evidence type="ECO:0000313" key="5">
    <source>
        <dbReference type="Proteomes" id="UP001470230"/>
    </source>
</evidence>
<sequence length="616" mass="73064">MEIQEHLEKMTNIYDIILKYIDSHDELDYIISELSNYCQSLENSKSELKEFLQLIVKIYKHHHHVHHFFTKIDHILLIFKESIQKHLSNLEIFDIFKKCKRILLFLVEEKVLIINKYVALKMLDEKYNKYTYAYYFYPEIKHFFDISFIEQNCEMLNYIQELIQDDFESFKQKRKKGENDLYICELIRKDLLDEFIIYSSKTNLKLSKIIDQSIFETNQYLINNQPSLIEYSAFCGAVQILKYLYMNQIRLEPNLWLYAIHGNNAELIHFLEENNKIPFYLYKKCLDESIKCHHNEIANYIINCAFDNFDNQMKYQSILSYNYNYFPSNVDHIETFYYLCLCNNAFMAEMILNTYQIDITSKINDKSFLYLSVEKGNYDIVELLLNNPKVDVNEKYIYEDYDITKEEKAPIHVAAEKKYNNILKLLLKSPKIDVNAKNILLSQEKEEKTSLHIAVETGNSEAVLLLLACPEIDVNIKYIYAETQALSYKKWHFRISPYLTGYYYYEEKTALHLAVEKENLEIAQLLLSKSDIDVNDQTHTFMRKCVSTTDFEENEEEKTALHLAVEKNNPSLIMILLASKNINVNIKDEKGRKPIQLTDDEKIKALLNRCSMCNIC</sequence>
<name>A0ABR2KQP0_9EUKA</name>
<feature type="repeat" description="ANK" evidence="3">
    <location>
        <begin position="556"/>
        <end position="589"/>
    </location>
</feature>
<dbReference type="Gene3D" id="1.25.40.20">
    <property type="entry name" value="Ankyrin repeat-containing domain"/>
    <property type="match status" value="2"/>
</dbReference>
<dbReference type="SMART" id="SM00248">
    <property type="entry name" value="ANK"/>
    <property type="match status" value="6"/>
</dbReference>
<keyword evidence="5" id="KW-1185">Reference proteome</keyword>
<keyword evidence="1" id="KW-0677">Repeat</keyword>
<evidence type="ECO:0000256" key="2">
    <source>
        <dbReference type="ARBA" id="ARBA00023043"/>
    </source>
</evidence>
<dbReference type="Pfam" id="PF12796">
    <property type="entry name" value="Ank_2"/>
    <property type="match status" value="1"/>
</dbReference>
<evidence type="ECO:0008006" key="6">
    <source>
        <dbReference type="Google" id="ProtNLM"/>
    </source>
</evidence>
<reference evidence="4 5" key="1">
    <citation type="submission" date="2024-04" db="EMBL/GenBank/DDBJ databases">
        <title>Tritrichomonas musculus Genome.</title>
        <authorList>
            <person name="Alves-Ferreira E."/>
            <person name="Grigg M."/>
            <person name="Lorenzi H."/>
            <person name="Galac M."/>
        </authorList>
    </citation>
    <scope>NUCLEOTIDE SEQUENCE [LARGE SCALE GENOMIC DNA]</scope>
    <source>
        <strain evidence="4 5">EAF2021</strain>
    </source>
</reference>
<feature type="repeat" description="ANK" evidence="3">
    <location>
        <begin position="506"/>
        <end position="530"/>
    </location>
</feature>
<dbReference type="PANTHER" id="PTHR24198:SF165">
    <property type="entry name" value="ANKYRIN REPEAT-CONTAINING PROTEIN-RELATED"/>
    <property type="match status" value="1"/>
</dbReference>
<organism evidence="4 5">
    <name type="scientific">Tritrichomonas musculus</name>
    <dbReference type="NCBI Taxonomy" id="1915356"/>
    <lineage>
        <taxon>Eukaryota</taxon>
        <taxon>Metamonada</taxon>
        <taxon>Parabasalia</taxon>
        <taxon>Tritrichomonadida</taxon>
        <taxon>Tritrichomonadidae</taxon>
        <taxon>Tritrichomonas</taxon>
    </lineage>
</organism>
<dbReference type="InterPro" id="IPR036770">
    <property type="entry name" value="Ankyrin_rpt-contain_sf"/>
</dbReference>
<dbReference type="EMBL" id="JAPFFF010000004">
    <property type="protein sequence ID" value="KAK8893061.1"/>
    <property type="molecule type" value="Genomic_DNA"/>
</dbReference>
<protein>
    <recommendedName>
        <fullName evidence="6">DUF3447 domain-containing protein</fullName>
    </recommendedName>
</protein>
<evidence type="ECO:0000256" key="1">
    <source>
        <dbReference type="ARBA" id="ARBA00022737"/>
    </source>
</evidence>
<keyword evidence="2 3" id="KW-0040">ANK repeat</keyword>
<dbReference type="PROSITE" id="PS50088">
    <property type="entry name" value="ANK_REPEAT"/>
    <property type="match status" value="2"/>
</dbReference>
<proteinExistence type="predicted"/>